<dbReference type="EMBL" id="JBHTMN010000014">
    <property type="protein sequence ID" value="MFD1384450.1"/>
    <property type="molecule type" value="Genomic_DNA"/>
</dbReference>
<dbReference type="RefSeq" id="WP_377368673.1">
    <property type="nucleotide sequence ID" value="NZ_JBHTMN010000014.1"/>
</dbReference>
<sequence length="74" mass="8932">MNRLERLSQQELEIILDDTEAHIHQIRDELRRRSLESQHTQIDDIALSPEWTPVKWGQVRTFFQHVLAELRDRS</sequence>
<reference evidence="2" key="1">
    <citation type="journal article" date="2019" name="Int. J. Syst. Evol. Microbiol.">
        <title>The Global Catalogue of Microorganisms (GCM) 10K type strain sequencing project: providing services to taxonomists for standard genome sequencing and annotation.</title>
        <authorList>
            <consortium name="The Broad Institute Genomics Platform"/>
            <consortium name="The Broad Institute Genome Sequencing Center for Infectious Disease"/>
            <person name="Wu L."/>
            <person name="Ma J."/>
        </authorList>
    </citation>
    <scope>NUCLEOTIDE SEQUENCE [LARGE SCALE GENOMIC DNA]</scope>
    <source>
        <strain evidence="2">JCM 30774</strain>
    </source>
</reference>
<organism evidence="1 2">
    <name type="scientific">Rhodanobacter aciditrophus</name>
    <dbReference type="NCBI Taxonomy" id="1623218"/>
    <lineage>
        <taxon>Bacteria</taxon>
        <taxon>Pseudomonadati</taxon>
        <taxon>Pseudomonadota</taxon>
        <taxon>Gammaproteobacteria</taxon>
        <taxon>Lysobacterales</taxon>
        <taxon>Rhodanobacteraceae</taxon>
        <taxon>Rhodanobacter</taxon>
    </lineage>
</organism>
<gene>
    <name evidence="1" type="ORF">ACFQ45_13815</name>
</gene>
<evidence type="ECO:0000313" key="1">
    <source>
        <dbReference type="EMBL" id="MFD1384450.1"/>
    </source>
</evidence>
<proteinExistence type="predicted"/>
<keyword evidence="2" id="KW-1185">Reference proteome</keyword>
<dbReference type="Proteomes" id="UP001597059">
    <property type="component" value="Unassembled WGS sequence"/>
</dbReference>
<comment type="caution">
    <text evidence="1">The sequence shown here is derived from an EMBL/GenBank/DDBJ whole genome shotgun (WGS) entry which is preliminary data.</text>
</comment>
<evidence type="ECO:0000313" key="2">
    <source>
        <dbReference type="Proteomes" id="UP001597059"/>
    </source>
</evidence>
<accession>A0ABW4B531</accession>
<name>A0ABW4B531_9GAMM</name>
<protein>
    <submittedName>
        <fullName evidence="1">Uncharacterized protein</fullName>
    </submittedName>
</protein>